<evidence type="ECO:0000259" key="2">
    <source>
        <dbReference type="Pfam" id="PF23866"/>
    </source>
</evidence>
<feature type="transmembrane region" description="Helical" evidence="1">
    <location>
        <begin position="60"/>
        <end position="79"/>
    </location>
</feature>
<organism evidence="3 4">
    <name type="scientific">Actinomyces ruminis</name>
    <dbReference type="NCBI Taxonomy" id="1937003"/>
    <lineage>
        <taxon>Bacteria</taxon>
        <taxon>Bacillati</taxon>
        <taxon>Actinomycetota</taxon>
        <taxon>Actinomycetes</taxon>
        <taxon>Actinomycetales</taxon>
        <taxon>Actinomycetaceae</taxon>
        <taxon>Actinomyces</taxon>
    </lineage>
</organism>
<dbReference type="EMBL" id="MTPX02000031">
    <property type="protein sequence ID" value="PHP53127.1"/>
    <property type="molecule type" value="Genomic_DNA"/>
</dbReference>
<comment type="caution">
    <text evidence="3">The sequence shown here is derived from an EMBL/GenBank/DDBJ whole genome shotgun (WGS) entry which is preliminary data.</text>
</comment>
<keyword evidence="4" id="KW-1185">Reference proteome</keyword>
<dbReference type="Proteomes" id="UP000194577">
    <property type="component" value="Unassembled WGS sequence"/>
</dbReference>
<sequence>MTRIFLSGHAWVELTPAGVTLAAVEAAIVIAAALALPGLLAALRARRERTGFPWPRRTRVAVTAGCAVCVLGAGLVLTGPPLTVERAIPEHPVCTDTQLRLCVWPEDAARLPALATLAERASAQADALGLELPEHVSAYGLEPGASSFIIESDSVWFAADDLAGIIVGSAVSVDCLPTDADPGVEDFYRAFGELQGLLELRLQAADSRPAGMGDTRAIDHAEIARIAKSDAATQDAWMQERLDTMRDIAAEQCQ</sequence>
<feature type="transmembrane region" description="Helical" evidence="1">
    <location>
        <begin position="20"/>
        <end position="40"/>
    </location>
</feature>
<feature type="domain" description="DUF7224" evidence="2">
    <location>
        <begin position="102"/>
        <end position="246"/>
    </location>
</feature>
<evidence type="ECO:0000256" key="1">
    <source>
        <dbReference type="SAM" id="Phobius"/>
    </source>
</evidence>
<protein>
    <recommendedName>
        <fullName evidence="2">DUF7224 domain-containing protein</fullName>
    </recommendedName>
</protein>
<evidence type="ECO:0000313" key="3">
    <source>
        <dbReference type="EMBL" id="PHP53127.1"/>
    </source>
</evidence>
<gene>
    <name evidence="3" type="ORF">BW737_004695</name>
</gene>
<dbReference type="InterPro" id="IPR055648">
    <property type="entry name" value="DUF7224"/>
</dbReference>
<dbReference type="Pfam" id="PF23866">
    <property type="entry name" value="DUF7224"/>
    <property type="match status" value="1"/>
</dbReference>
<keyword evidence="1" id="KW-1133">Transmembrane helix</keyword>
<name>A0ABX4MCC9_9ACTO</name>
<proteinExistence type="predicted"/>
<evidence type="ECO:0000313" key="4">
    <source>
        <dbReference type="Proteomes" id="UP000194577"/>
    </source>
</evidence>
<keyword evidence="1" id="KW-0812">Transmembrane</keyword>
<accession>A0ABX4MCC9</accession>
<keyword evidence="1" id="KW-0472">Membrane</keyword>
<reference evidence="3 4" key="1">
    <citation type="submission" date="2017-10" db="EMBL/GenBank/DDBJ databases">
        <title>Draft genome sequence of cellulolytic Actinomyces sp CtC72 isolated from cattle rumen fluid.</title>
        <authorList>
            <person name="Joshi A.J."/>
            <person name="Vasudevan G."/>
            <person name="Lanjekar V.B."/>
            <person name="Hivarkar S."/>
            <person name="Engineer A."/>
            <person name="Pore S.D."/>
            <person name="Dhakephalkar P.K."/>
            <person name="Dagar S."/>
        </authorList>
    </citation>
    <scope>NUCLEOTIDE SEQUENCE [LARGE SCALE GENOMIC DNA]</scope>
    <source>
        <strain evidence="4">CtC72</strain>
    </source>
</reference>